<dbReference type="EMBL" id="UZAL01032543">
    <property type="protein sequence ID" value="VDP61190.1"/>
    <property type="molecule type" value="Genomic_DNA"/>
</dbReference>
<keyword evidence="2" id="KW-1185">Reference proteome</keyword>
<dbReference type="AlphaFoldDB" id="A0A183PDV9"/>
<reference evidence="1 2" key="1">
    <citation type="submission" date="2018-11" db="EMBL/GenBank/DDBJ databases">
        <authorList>
            <consortium name="Pathogen Informatics"/>
        </authorList>
    </citation>
    <scope>NUCLEOTIDE SEQUENCE [LARGE SCALE GENOMIC DNA]</scope>
    <source>
        <strain>Denwood</strain>
        <strain evidence="2">Zambia</strain>
    </source>
</reference>
<organism evidence="1 2">
    <name type="scientific">Schistosoma mattheei</name>
    <dbReference type="NCBI Taxonomy" id="31246"/>
    <lineage>
        <taxon>Eukaryota</taxon>
        <taxon>Metazoa</taxon>
        <taxon>Spiralia</taxon>
        <taxon>Lophotrochozoa</taxon>
        <taxon>Platyhelminthes</taxon>
        <taxon>Trematoda</taxon>
        <taxon>Digenea</taxon>
        <taxon>Strigeidida</taxon>
        <taxon>Schistosomatoidea</taxon>
        <taxon>Schistosomatidae</taxon>
        <taxon>Schistosoma</taxon>
    </lineage>
</organism>
<gene>
    <name evidence="1" type="ORF">SMTD_LOCUS12545</name>
</gene>
<protein>
    <submittedName>
        <fullName evidence="1">Uncharacterized protein</fullName>
    </submittedName>
</protein>
<proteinExistence type="predicted"/>
<sequence length="149" mass="17394">MNESLLQEMPSKASKAFTKIPHYEEHIAVRNLPFSVDPTLLESDYQLVLPPLVTDKCTVSQQKCDSTNILQRLTSHRKQKHKDRLRQWHEKLSEISQDIENQVKECCETTADLLNTSWERQNQILNANQSDEVSCRLYSKYDRLVLCDC</sequence>
<dbReference type="STRING" id="31246.A0A183PDV9"/>
<name>A0A183PDV9_9TREM</name>
<evidence type="ECO:0000313" key="1">
    <source>
        <dbReference type="EMBL" id="VDP61190.1"/>
    </source>
</evidence>
<accession>A0A183PDV9</accession>
<dbReference type="Proteomes" id="UP000269396">
    <property type="component" value="Unassembled WGS sequence"/>
</dbReference>
<evidence type="ECO:0000313" key="2">
    <source>
        <dbReference type="Proteomes" id="UP000269396"/>
    </source>
</evidence>